<evidence type="ECO:0000313" key="3">
    <source>
        <dbReference type="EMBL" id="KXS19634.1"/>
    </source>
</evidence>
<gene>
    <name evidence="3" type="ORF">M427DRAFT_53039</name>
</gene>
<keyword evidence="2" id="KW-0812">Transmembrane</keyword>
<accession>A0A139ASK3</accession>
<feature type="transmembrane region" description="Helical" evidence="2">
    <location>
        <begin position="123"/>
        <end position="146"/>
    </location>
</feature>
<proteinExistence type="predicted"/>
<dbReference type="AlphaFoldDB" id="A0A139ASK3"/>
<feature type="region of interest" description="Disordered" evidence="1">
    <location>
        <begin position="33"/>
        <end position="56"/>
    </location>
</feature>
<keyword evidence="2" id="KW-1133">Transmembrane helix</keyword>
<organism evidence="3 4">
    <name type="scientific">Gonapodya prolifera (strain JEL478)</name>
    <name type="common">Monoblepharis prolifera</name>
    <dbReference type="NCBI Taxonomy" id="1344416"/>
    <lineage>
        <taxon>Eukaryota</taxon>
        <taxon>Fungi</taxon>
        <taxon>Fungi incertae sedis</taxon>
        <taxon>Chytridiomycota</taxon>
        <taxon>Chytridiomycota incertae sedis</taxon>
        <taxon>Monoblepharidomycetes</taxon>
        <taxon>Monoblepharidales</taxon>
        <taxon>Gonapodyaceae</taxon>
        <taxon>Gonapodya</taxon>
    </lineage>
</organism>
<feature type="compositionally biased region" description="Polar residues" evidence="1">
    <location>
        <begin position="33"/>
        <end position="54"/>
    </location>
</feature>
<sequence length="318" mass="32712">MATIELSFDGGDDGTAQRFRDLAASLATAAMQHHQNTIKDTQSQLKNPSPSSPLANMDATWLDRAHDRFQQLQNKEHDAAHLGLTDPSYTPSPSPSPSPAPTPSAPPISATATPRATSPLTTFFLLLPLILGALLLIAVVTLRVLGYTRRDVVLAMHRFRMRYTGLYEKLSSGPSTTGGTATSGTGTSASASSLPPPRAFRPARAPPSSILPRMANLILGPLSPYHRPIRLPPDTHAGSLSSRLGAGGAGGVGGGSGTYADGGIDDDDDGGVTYDLSGGAYMGALEFSDDEDEPGEVVGLVGRAGAGQTGTGTGAAAV</sequence>
<dbReference type="EMBL" id="KQ965738">
    <property type="protein sequence ID" value="KXS19634.1"/>
    <property type="molecule type" value="Genomic_DNA"/>
</dbReference>
<evidence type="ECO:0000313" key="4">
    <source>
        <dbReference type="Proteomes" id="UP000070544"/>
    </source>
</evidence>
<dbReference type="Proteomes" id="UP000070544">
    <property type="component" value="Unassembled WGS sequence"/>
</dbReference>
<name>A0A139ASK3_GONPJ</name>
<evidence type="ECO:0000256" key="1">
    <source>
        <dbReference type="SAM" id="MobiDB-lite"/>
    </source>
</evidence>
<feature type="compositionally biased region" description="Low complexity" evidence="1">
    <location>
        <begin position="171"/>
        <end position="193"/>
    </location>
</feature>
<feature type="region of interest" description="Disordered" evidence="1">
    <location>
        <begin position="82"/>
        <end position="113"/>
    </location>
</feature>
<feature type="compositionally biased region" description="Pro residues" evidence="1">
    <location>
        <begin position="90"/>
        <end position="106"/>
    </location>
</feature>
<keyword evidence="4" id="KW-1185">Reference proteome</keyword>
<reference evidence="3 4" key="1">
    <citation type="journal article" date="2015" name="Genome Biol. Evol.">
        <title>Phylogenomic analyses indicate that early fungi evolved digesting cell walls of algal ancestors of land plants.</title>
        <authorList>
            <person name="Chang Y."/>
            <person name="Wang S."/>
            <person name="Sekimoto S."/>
            <person name="Aerts A.L."/>
            <person name="Choi C."/>
            <person name="Clum A."/>
            <person name="LaButti K.M."/>
            <person name="Lindquist E.A."/>
            <person name="Yee Ngan C."/>
            <person name="Ohm R.A."/>
            <person name="Salamov A.A."/>
            <person name="Grigoriev I.V."/>
            <person name="Spatafora J.W."/>
            <person name="Berbee M.L."/>
        </authorList>
    </citation>
    <scope>NUCLEOTIDE SEQUENCE [LARGE SCALE GENOMIC DNA]</scope>
    <source>
        <strain evidence="3 4">JEL478</strain>
    </source>
</reference>
<keyword evidence="2" id="KW-0472">Membrane</keyword>
<feature type="region of interest" description="Disordered" evidence="1">
    <location>
        <begin position="170"/>
        <end position="200"/>
    </location>
</feature>
<evidence type="ECO:0000256" key="2">
    <source>
        <dbReference type="SAM" id="Phobius"/>
    </source>
</evidence>
<protein>
    <submittedName>
        <fullName evidence="3">Uncharacterized protein</fullName>
    </submittedName>
</protein>